<sequence length="149" mass="16829">MSNGDGSVYLKGSIDYKIDRFISNGLSPRTSPEFELLPQELSDEPNPKIYCELVVYPNGDAQVNKGSIACFVRFPKLPPDYIVEIDMELIANNYSTDRFMMFESKNQKSWGTDSLARRDEVLAQMTGDELTVKCLVEVFGKTSKDEQPN</sequence>
<dbReference type="Proteomes" id="UP000783686">
    <property type="component" value="Unassembled WGS sequence"/>
</dbReference>
<organism evidence="1 2">
    <name type="scientific">Bursaphelenchus okinawaensis</name>
    <dbReference type="NCBI Taxonomy" id="465554"/>
    <lineage>
        <taxon>Eukaryota</taxon>
        <taxon>Metazoa</taxon>
        <taxon>Ecdysozoa</taxon>
        <taxon>Nematoda</taxon>
        <taxon>Chromadorea</taxon>
        <taxon>Rhabditida</taxon>
        <taxon>Tylenchina</taxon>
        <taxon>Tylenchomorpha</taxon>
        <taxon>Aphelenchoidea</taxon>
        <taxon>Aphelenchoididae</taxon>
        <taxon>Bursaphelenchus</taxon>
    </lineage>
</organism>
<dbReference type="EMBL" id="CAJFCW020000006">
    <property type="protein sequence ID" value="CAG9127803.1"/>
    <property type="molecule type" value="Genomic_DNA"/>
</dbReference>
<reference evidence="1" key="1">
    <citation type="submission" date="2020-09" db="EMBL/GenBank/DDBJ databases">
        <authorList>
            <person name="Kikuchi T."/>
        </authorList>
    </citation>
    <scope>NUCLEOTIDE SEQUENCE</scope>
    <source>
        <strain evidence="1">SH1</strain>
    </source>
</reference>
<dbReference type="InterPro" id="IPR008974">
    <property type="entry name" value="TRAF-like"/>
</dbReference>
<evidence type="ECO:0008006" key="3">
    <source>
        <dbReference type="Google" id="ProtNLM"/>
    </source>
</evidence>
<gene>
    <name evidence="1" type="ORF">BOKJ2_LOCUS14184</name>
</gene>
<dbReference type="SUPFAM" id="SSF49599">
    <property type="entry name" value="TRAF domain-like"/>
    <property type="match status" value="1"/>
</dbReference>
<dbReference type="OrthoDB" id="10412225at2759"/>
<evidence type="ECO:0000313" key="2">
    <source>
        <dbReference type="Proteomes" id="UP000614601"/>
    </source>
</evidence>
<name>A0A811LLM8_9BILA</name>
<keyword evidence="2" id="KW-1185">Reference proteome</keyword>
<dbReference type="Proteomes" id="UP000614601">
    <property type="component" value="Unassembled WGS sequence"/>
</dbReference>
<dbReference type="AlphaFoldDB" id="A0A811LLM8"/>
<protein>
    <recommendedName>
        <fullName evidence="3">MATH domain-containing protein</fullName>
    </recommendedName>
</protein>
<accession>A0A811LLM8</accession>
<evidence type="ECO:0000313" key="1">
    <source>
        <dbReference type="EMBL" id="CAD5230535.1"/>
    </source>
</evidence>
<dbReference type="Gene3D" id="2.60.210.10">
    <property type="entry name" value="Apoptosis, Tumor Necrosis Factor Receptor Associated Protein 2, Chain A"/>
    <property type="match status" value="1"/>
</dbReference>
<proteinExistence type="predicted"/>
<comment type="caution">
    <text evidence="1">The sequence shown here is derived from an EMBL/GenBank/DDBJ whole genome shotgun (WGS) entry which is preliminary data.</text>
</comment>
<dbReference type="EMBL" id="CAJFDH010000006">
    <property type="protein sequence ID" value="CAD5230535.1"/>
    <property type="molecule type" value="Genomic_DNA"/>
</dbReference>